<evidence type="ECO:0000313" key="3">
    <source>
        <dbReference type="RefSeq" id="XP_004512818.1"/>
    </source>
</evidence>
<reference evidence="2" key="1">
    <citation type="journal article" date="2013" name="Nat. Biotechnol.">
        <title>Draft genome sequence of chickpea (Cicer arietinum) provides a resource for trait improvement.</title>
        <authorList>
            <person name="Varshney R.K."/>
            <person name="Song C."/>
            <person name="Saxena R.K."/>
            <person name="Azam S."/>
            <person name="Yu S."/>
            <person name="Sharpe A.G."/>
            <person name="Cannon S."/>
            <person name="Baek J."/>
            <person name="Rosen B.D."/>
            <person name="Tar'an B."/>
            <person name="Millan T."/>
            <person name="Zhang X."/>
            <person name="Ramsay L.D."/>
            <person name="Iwata A."/>
            <person name="Wang Y."/>
            <person name="Nelson W."/>
            <person name="Farmer A.D."/>
            <person name="Gaur P.M."/>
            <person name="Soderlund C."/>
            <person name="Penmetsa R.V."/>
            <person name="Xu C."/>
            <person name="Bharti A.K."/>
            <person name="He W."/>
            <person name="Winter P."/>
            <person name="Zhao S."/>
            <person name="Hane J.K."/>
            <person name="Carrasquilla-Garcia N."/>
            <person name="Condie J.A."/>
            <person name="Upadhyaya H.D."/>
            <person name="Luo M.C."/>
            <person name="Thudi M."/>
            <person name="Gowda C.L."/>
            <person name="Singh N.P."/>
            <person name="Lichtenzveig J."/>
            <person name="Gali K.K."/>
            <person name="Rubio J."/>
            <person name="Nadarajan N."/>
            <person name="Dolezel J."/>
            <person name="Bansal K.C."/>
            <person name="Xu X."/>
            <person name="Edwards D."/>
            <person name="Zhang G."/>
            <person name="Kahl G."/>
            <person name="Gil J."/>
            <person name="Singh K.B."/>
            <person name="Datta S.K."/>
            <person name="Jackson S.A."/>
            <person name="Wang J."/>
            <person name="Cook D.R."/>
        </authorList>
    </citation>
    <scope>NUCLEOTIDE SEQUENCE [LARGE SCALE GENOMIC DNA]</scope>
    <source>
        <strain evidence="2">cv. CDC Frontier</strain>
    </source>
</reference>
<feature type="compositionally biased region" description="Basic residues" evidence="1">
    <location>
        <begin position="386"/>
        <end position="398"/>
    </location>
</feature>
<feature type="region of interest" description="Disordered" evidence="1">
    <location>
        <begin position="114"/>
        <end position="137"/>
    </location>
</feature>
<sequence length="492" mass="54850">MVECEAPSFSLGLEFDDSPPPSLKHTPLDHDYLLSLEVPDSDPETLPDPPRRTLKRLRRGLRSSAQTNPPSCFDAADEEDDIEEFSQEDPVQVFAHSSVRNHSIFRSSKVSLKGAGVLTPHPSREKKRKQSSDSPASVVLETGQSCFVFPKLAASPPRIFQLLDSDDDDLVGKDVDNENKVGPSSSTRPVCNRSTPLTSSEQDRKTQSDVNKNHDLWKDLSPVKNFSVPTPAFNKVCEEYFHSAKNTQVPKSGIGISENHNETFRGVNSGYQKDEQIWDAVGPPPPAHRYFFHEDPRIQQLVRSRLHNFSPLGVIKVDQQQDVSHIDYLGQFDNRRASKTPSVPKGRGNGSTSRKSKSKKLNIEETFNDFEGWVNPEIISSSSRNKTTKRNSTKRSVSKSKNEKSKLNSSNVSGNWVEPKSCSSMPKDASERRVQASSQSAGHWYTGSDGRKVYVSKSGQELTGRNAYRQYRKESGTGVKKSNKKTSTKKGN</sequence>
<dbReference type="KEGG" id="cam:101490882"/>
<dbReference type="GeneID" id="101490882"/>
<reference evidence="3" key="2">
    <citation type="submission" date="2025-08" db="UniProtKB">
        <authorList>
            <consortium name="RefSeq"/>
        </authorList>
    </citation>
    <scope>IDENTIFICATION</scope>
    <source>
        <tissue evidence="3">Etiolated seedlings</tissue>
    </source>
</reference>
<name>A0A1S2Z0E9_CICAR</name>
<dbReference type="OrthoDB" id="1671977at2759"/>
<protein>
    <submittedName>
        <fullName evidence="3">Uncharacterized protein LOC101490882</fullName>
    </submittedName>
</protein>
<feature type="region of interest" description="Disordered" evidence="1">
    <location>
        <begin position="381"/>
        <end position="492"/>
    </location>
</feature>
<dbReference type="Proteomes" id="UP000087171">
    <property type="component" value="Chromosome Ca8"/>
</dbReference>
<evidence type="ECO:0000256" key="1">
    <source>
        <dbReference type="SAM" id="MobiDB-lite"/>
    </source>
</evidence>
<dbReference type="PANTHER" id="PTHR38371:SF1">
    <property type="entry name" value="RHO GTPASE-ACTIVATING PROTEIN"/>
    <property type="match status" value="1"/>
</dbReference>
<feature type="region of interest" description="Disordered" evidence="1">
    <location>
        <begin position="171"/>
        <end position="210"/>
    </location>
</feature>
<gene>
    <name evidence="3" type="primary">LOC101490882</name>
</gene>
<evidence type="ECO:0000313" key="2">
    <source>
        <dbReference type="Proteomes" id="UP000087171"/>
    </source>
</evidence>
<feature type="compositionally biased region" description="Basic and acidic residues" evidence="1">
    <location>
        <begin position="201"/>
        <end position="210"/>
    </location>
</feature>
<feature type="compositionally biased region" description="Polar residues" evidence="1">
    <location>
        <begin position="182"/>
        <end position="200"/>
    </location>
</feature>
<dbReference type="PANTHER" id="PTHR38371">
    <property type="entry name" value="RHO GTPASE-ACTIVATING PROTEIN"/>
    <property type="match status" value="1"/>
</dbReference>
<dbReference type="eggNOG" id="ENOG502QVYW">
    <property type="taxonomic scope" value="Eukaryota"/>
</dbReference>
<dbReference type="STRING" id="3827.A0A1S2Z0E9"/>
<dbReference type="RefSeq" id="XP_004512818.1">
    <property type="nucleotide sequence ID" value="XM_004512761.3"/>
</dbReference>
<dbReference type="PaxDb" id="3827-XP_004512818.1"/>
<accession>A0A1S2Z0E9</accession>
<feature type="region of interest" description="Disordered" evidence="1">
    <location>
        <begin position="329"/>
        <end position="360"/>
    </location>
</feature>
<keyword evidence="2" id="KW-1185">Reference proteome</keyword>
<dbReference type="AlphaFoldDB" id="A0A1S2Z0E9"/>
<feature type="compositionally biased region" description="Basic residues" evidence="1">
    <location>
        <begin position="52"/>
        <end position="61"/>
    </location>
</feature>
<organism evidence="2 3">
    <name type="scientific">Cicer arietinum</name>
    <name type="common">Chickpea</name>
    <name type="synonym">Garbanzo</name>
    <dbReference type="NCBI Taxonomy" id="3827"/>
    <lineage>
        <taxon>Eukaryota</taxon>
        <taxon>Viridiplantae</taxon>
        <taxon>Streptophyta</taxon>
        <taxon>Embryophyta</taxon>
        <taxon>Tracheophyta</taxon>
        <taxon>Spermatophyta</taxon>
        <taxon>Magnoliopsida</taxon>
        <taxon>eudicotyledons</taxon>
        <taxon>Gunneridae</taxon>
        <taxon>Pentapetalae</taxon>
        <taxon>rosids</taxon>
        <taxon>fabids</taxon>
        <taxon>Fabales</taxon>
        <taxon>Fabaceae</taxon>
        <taxon>Papilionoideae</taxon>
        <taxon>50 kb inversion clade</taxon>
        <taxon>NPAAA clade</taxon>
        <taxon>Hologalegina</taxon>
        <taxon>IRL clade</taxon>
        <taxon>Cicereae</taxon>
        <taxon>Cicer</taxon>
    </lineage>
</organism>
<proteinExistence type="predicted"/>
<feature type="compositionally biased region" description="Basic residues" evidence="1">
    <location>
        <begin position="481"/>
        <end position="492"/>
    </location>
</feature>
<feature type="region of interest" description="Disordered" evidence="1">
    <location>
        <begin position="1"/>
        <end position="76"/>
    </location>
</feature>